<dbReference type="Proteomes" id="UP000474159">
    <property type="component" value="Unassembled WGS sequence"/>
</dbReference>
<gene>
    <name evidence="2" type="ORF">F6X53_08115</name>
</gene>
<dbReference type="EMBL" id="VZZK01000006">
    <property type="protein sequence ID" value="KAB1080172.1"/>
    <property type="molecule type" value="Genomic_DNA"/>
</dbReference>
<sequence length="68" mass="7006">MKDERPRGPGSFRAARAGPRDAGAGCAAGRDHQGDRRAGRPLDAADAGGDTRLVAGLTDGLDQRHLLA</sequence>
<comment type="caution">
    <text evidence="2">The sequence shown here is derived from an EMBL/GenBank/DDBJ whole genome shotgun (WGS) entry which is preliminary data.</text>
</comment>
<accession>A0A6L3T2B6</accession>
<dbReference type="AlphaFoldDB" id="A0A6L3T2B6"/>
<reference evidence="2 3" key="1">
    <citation type="submission" date="2019-09" db="EMBL/GenBank/DDBJ databases">
        <title>YIM 48816 draft genome.</title>
        <authorList>
            <person name="Jiang L."/>
        </authorList>
    </citation>
    <scope>NUCLEOTIDE SEQUENCE [LARGE SCALE GENOMIC DNA]</scope>
    <source>
        <strain evidence="2 3">YIM 48816</strain>
    </source>
</reference>
<protein>
    <submittedName>
        <fullName evidence="2">Uncharacterized protein</fullName>
    </submittedName>
</protein>
<name>A0A6L3T2B6_9HYPH</name>
<evidence type="ECO:0000313" key="3">
    <source>
        <dbReference type="Proteomes" id="UP000474159"/>
    </source>
</evidence>
<feature type="region of interest" description="Disordered" evidence="1">
    <location>
        <begin position="1"/>
        <end position="48"/>
    </location>
</feature>
<proteinExistence type="predicted"/>
<evidence type="ECO:0000313" key="2">
    <source>
        <dbReference type="EMBL" id="KAB1080172.1"/>
    </source>
</evidence>
<feature type="compositionally biased region" description="Basic and acidic residues" evidence="1">
    <location>
        <begin position="29"/>
        <end position="40"/>
    </location>
</feature>
<dbReference type="RefSeq" id="WP_150999286.1">
    <property type="nucleotide sequence ID" value="NZ_BPQY01000435.1"/>
</dbReference>
<evidence type="ECO:0000256" key="1">
    <source>
        <dbReference type="SAM" id="MobiDB-lite"/>
    </source>
</evidence>
<keyword evidence="3" id="KW-1185">Reference proteome</keyword>
<organism evidence="2 3">
    <name type="scientific">Methylobacterium soli</name>
    <dbReference type="NCBI Taxonomy" id="553447"/>
    <lineage>
        <taxon>Bacteria</taxon>
        <taxon>Pseudomonadati</taxon>
        <taxon>Pseudomonadota</taxon>
        <taxon>Alphaproteobacteria</taxon>
        <taxon>Hyphomicrobiales</taxon>
        <taxon>Methylobacteriaceae</taxon>
        <taxon>Methylobacterium</taxon>
    </lineage>
</organism>
<feature type="compositionally biased region" description="Low complexity" evidence="1">
    <location>
        <begin position="13"/>
        <end position="28"/>
    </location>
</feature>